<feature type="compositionally biased region" description="Low complexity" evidence="1">
    <location>
        <begin position="593"/>
        <end position="602"/>
    </location>
</feature>
<evidence type="ECO:0000256" key="3">
    <source>
        <dbReference type="SAM" id="SignalP"/>
    </source>
</evidence>
<evidence type="ECO:0000313" key="4">
    <source>
        <dbReference type="EMBL" id="HIU93918.1"/>
    </source>
</evidence>
<feature type="compositionally biased region" description="Low complexity" evidence="1">
    <location>
        <begin position="619"/>
        <end position="637"/>
    </location>
</feature>
<feature type="signal peptide" evidence="3">
    <location>
        <begin position="1"/>
        <end position="21"/>
    </location>
</feature>
<keyword evidence="2" id="KW-0472">Membrane</keyword>
<feature type="compositionally biased region" description="Acidic residues" evidence="1">
    <location>
        <begin position="499"/>
        <end position="521"/>
    </location>
</feature>
<feature type="chain" id="PRO_5039041994" description="DUF11 domain-containing protein" evidence="3">
    <location>
        <begin position="22"/>
        <end position="723"/>
    </location>
</feature>
<feature type="compositionally biased region" description="Basic and acidic residues" evidence="1">
    <location>
        <begin position="700"/>
        <end position="723"/>
    </location>
</feature>
<keyword evidence="2" id="KW-0812">Transmembrane</keyword>
<evidence type="ECO:0000256" key="2">
    <source>
        <dbReference type="SAM" id="Phobius"/>
    </source>
</evidence>
<feature type="transmembrane region" description="Helical" evidence="2">
    <location>
        <begin position="463"/>
        <end position="487"/>
    </location>
</feature>
<gene>
    <name evidence="4" type="ORF">IAD24_02045</name>
</gene>
<reference evidence="4" key="1">
    <citation type="submission" date="2020-10" db="EMBL/GenBank/DDBJ databases">
        <authorList>
            <person name="Gilroy R."/>
        </authorList>
    </citation>
    <scope>NUCLEOTIDE SEQUENCE</scope>
    <source>
        <strain evidence="4">ChiGjej2B2-16831</strain>
    </source>
</reference>
<evidence type="ECO:0000256" key="1">
    <source>
        <dbReference type="SAM" id="MobiDB-lite"/>
    </source>
</evidence>
<feature type="compositionally biased region" description="Low complexity" evidence="1">
    <location>
        <begin position="651"/>
        <end position="660"/>
    </location>
</feature>
<organism evidence="4 5">
    <name type="scientific">Candidatus Aphodomorpha intestinavium</name>
    <dbReference type="NCBI Taxonomy" id="2840672"/>
    <lineage>
        <taxon>Bacteria</taxon>
        <taxon>Bacillati</taxon>
        <taxon>Bacillota</taxon>
        <taxon>Clostridia</taxon>
        <taxon>Eubacteriales</taxon>
        <taxon>Candidatus Aphodomorpha</taxon>
    </lineage>
</organism>
<feature type="compositionally biased region" description="Pro residues" evidence="1">
    <location>
        <begin position="638"/>
        <end position="650"/>
    </location>
</feature>
<keyword evidence="2" id="KW-1133">Transmembrane helix</keyword>
<feature type="non-terminal residue" evidence="4">
    <location>
        <position position="1"/>
    </location>
</feature>
<name>A0A9D1N3F7_9FIRM</name>
<comment type="caution">
    <text evidence="4">The sequence shown here is derived from an EMBL/GenBank/DDBJ whole genome shotgun (WGS) entry which is preliminary data.</text>
</comment>
<dbReference type="Proteomes" id="UP000824128">
    <property type="component" value="Unassembled WGS sequence"/>
</dbReference>
<evidence type="ECO:0008006" key="6">
    <source>
        <dbReference type="Google" id="ProtNLM"/>
    </source>
</evidence>
<keyword evidence="3" id="KW-0732">Signal</keyword>
<protein>
    <recommendedName>
        <fullName evidence="6">DUF11 domain-containing protein</fullName>
    </recommendedName>
</protein>
<feature type="compositionally biased region" description="Low complexity" evidence="1">
    <location>
        <begin position="680"/>
        <end position="689"/>
    </location>
</feature>
<feature type="region of interest" description="Disordered" evidence="1">
    <location>
        <begin position="495"/>
        <end position="723"/>
    </location>
</feature>
<proteinExistence type="predicted"/>
<reference evidence="4" key="2">
    <citation type="journal article" date="2021" name="PeerJ">
        <title>Extensive microbial diversity within the chicken gut microbiome revealed by metagenomics and culture.</title>
        <authorList>
            <person name="Gilroy R."/>
            <person name="Ravi A."/>
            <person name="Getino M."/>
            <person name="Pursley I."/>
            <person name="Horton D.L."/>
            <person name="Alikhan N.F."/>
            <person name="Baker D."/>
            <person name="Gharbi K."/>
            <person name="Hall N."/>
            <person name="Watson M."/>
            <person name="Adriaenssens E.M."/>
            <person name="Foster-Nyarko E."/>
            <person name="Jarju S."/>
            <person name="Secka A."/>
            <person name="Antonio M."/>
            <person name="Oren A."/>
            <person name="Chaudhuri R.R."/>
            <person name="La Ragione R."/>
            <person name="Hildebrand F."/>
            <person name="Pallen M.J."/>
        </authorList>
    </citation>
    <scope>NUCLEOTIDE SEQUENCE</scope>
    <source>
        <strain evidence="4">ChiGjej2B2-16831</strain>
    </source>
</reference>
<evidence type="ECO:0000313" key="5">
    <source>
        <dbReference type="Proteomes" id="UP000824128"/>
    </source>
</evidence>
<sequence>HALLGLLLLLTLAAPGMGALAADEEVRVEVTADPTELSEGGPVQFTFEVSNYSDFELHEIAISLDNATFTIPGMEDCVIPPGGSAVFPLLYEVPDSRIGLELLFHVSWLRYGEPFSVDVPVTIARAVEPVITIARTVDSEFAKPGDTVTLTYELANETHFDMTNITVIDEQISDNPILRNHTLNAGATLTQSFVYTMGEEDVTSAPIVTYDVNGKTKSFSAIEPVTLSMVLVDIALEVEMGTPAATGVPFTLTAVNRGNQAVTDISITDELGNPVHEGTFSLDPGESRTYSYLVVPVATEPVRNVAFVLHGTDALGEAYDPVYEQTYEVHPFVDDSQLDVALLPEILEPWTAQTGAVRVRVTIRNTSAVELTQAVLSESTLGELASYDVLVSGDTIFEQELVIGSPRNLNFSIRAVDPAGTERQLTGAMLTVAYPVATDTPAPTALPTASPLGAGTAGWNSTLVLVLIIVGVVMLAAFAALIILAVLEHRRTGGIRLDDYDDDGDDGPDESIDLAFDDDPEPLAPEPSARRAGVRTPQEFVRIAEERRRRFVPTKRPPMHGAAAEFDDGFPDEREQAERTAPPAAPVEERWRPAAPQAQPAPSHAVYRQTPPPIPGQPPQRSAAAAPTATADRAAAPDAPPVILAPPPAPAATADRTAAPDAPPVIPTPQEAAAPESDVAATPQEAAARAPKRLSLRPEPAVRARQRETVRRIPHMDEEEKHE</sequence>
<dbReference type="AlphaFoldDB" id="A0A9D1N3F7"/>
<accession>A0A9D1N3F7</accession>
<dbReference type="EMBL" id="DVNZ01000065">
    <property type="protein sequence ID" value="HIU93918.1"/>
    <property type="molecule type" value="Genomic_DNA"/>
</dbReference>